<evidence type="ECO:0000313" key="4">
    <source>
        <dbReference type="Proteomes" id="UP000253507"/>
    </source>
</evidence>
<feature type="transmembrane region" description="Helical" evidence="2">
    <location>
        <begin position="164"/>
        <end position="184"/>
    </location>
</feature>
<accession>A0A367EZ87</accession>
<dbReference type="EMBL" id="QOIM01000024">
    <property type="protein sequence ID" value="RCG22697.1"/>
    <property type="molecule type" value="Genomic_DNA"/>
</dbReference>
<keyword evidence="2" id="KW-0472">Membrane</keyword>
<dbReference type="RefSeq" id="WP_114014525.1">
    <property type="nucleotide sequence ID" value="NZ_QOIM01000024.1"/>
</dbReference>
<organism evidence="3 4">
    <name type="scientific">Streptomyces reniochalinae</name>
    <dbReference type="NCBI Taxonomy" id="2250578"/>
    <lineage>
        <taxon>Bacteria</taxon>
        <taxon>Bacillati</taxon>
        <taxon>Actinomycetota</taxon>
        <taxon>Actinomycetes</taxon>
        <taxon>Kitasatosporales</taxon>
        <taxon>Streptomycetaceae</taxon>
        <taxon>Streptomyces</taxon>
    </lineage>
</organism>
<evidence type="ECO:0000256" key="2">
    <source>
        <dbReference type="SAM" id="Phobius"/>
    </source>
</evidence>
<dbReference type="Proteomes" id="UP000253507">
    <property type="component" value="Unassembled WGS sequence"/>
</dbReference>
<proteinExistence type="predicted"/>
<keyword evidence="4" id="KW-1185">Reference proteome</keyword>
<keyword evidence="2" id="KW-1133">Transmembrane helix</keyword>
<dbReference type="AlphaFoldDB" id="A0A367EZ87"/>
<feature type="transmembrane region" description="Helical" evidence="2">
    <location>
        <begin position="190"/>
        <end position="210"/>
    </location>
</feature>
<keyword evidence="2" id="KW-0812">Transmembrane</keyword>
<reference evidence="3 4" key="1">
    <citation type="submission" date="2018-06" db="EMBL/GenBank/DDBJ databases">
        <title>Streptomyces reniochalinae sp. nov. and Streptomyces diacarnus sp. nov. from marine sponges.</title>
        <authorList>
            <person name="Li L."/>
        </authorList>
    </citation>
    <scope>NUCLEOTIDE SEQUENCE [LARGE SCALE GENOMIC DNA]</scope>
    <source>
        <strain evidence="3 4">LHW50302</strain>
    </source>
</reference>
<feature type="region of interest" description="Disordered" evidence="1">
    <location>
        <begin position="1"/>
        <end position="52"/>
    </location>
</feature>
<name>A0A367EZ87_9ACTN</name>
<feature type="compositionally biased region" description="Gly residues" evidence="1">
    <location>
        <begin position="30"/>
        <end position="52"/>
    </location>
</feature>
<gene>
    <name evidence="3" type="ORF">DQ392_06605</name>
</gene>
<sequence length="253" mass="25294">MEGGSAATGAGPVAESDPVARVDPVAGAGPVTGGVGARSGGGAEGRAGGGGGKSARARLRAWSVGWTAGAAHTLGAALLMVTEFVRQDVAGLGEKVPPGAELPGYAADFRHLVDILDGQWWFRAAEEVRDAVAFGEPRAALWAAVCAALVVRWNPQGPPLVQGLLSLVGAFYCVVAAVAGLPYLALAGPALPFALVTGAVALAVAAPGWWRRARGGEGGRPEPDAGPYGGPTGHSVASAAHSVRLPPSTFQDQ</sequence>
<evidence type="ECO:0000313" key="3">
    <source>
        <dbReference type="EMBL" id="RCG22697.1"/>
    </source>
</evidence>
<comment type="caution">
    <text evidence="3">The sequence shown here is derived from an EMBL/GenBank/DDBJ whole genome shotgun (WGS) entry which is preliminary data.</text>
</comment>
<evidence type="ECO:0000256" key="1">
    <source>
        <dbReference type="SAM" id="MobiDB-lite"/>
    </source>
</evidence>
<dbReference type="OrthoDB" id="4303760at2"/>
<feature type="region of interest" description="Disordered" evidence="1">
    <location>
        <begin position="215"/>
        <end position="253"/>
    </location>
</feature>
<protein>
    <submittedName>
        <fullName evidence="3">Uncharacterized protein</fullName>
    </submittedName>
</protein>